<evidence type="ECO:0000313" key="3">
    <source>
        <dbReference type="Proteomes" id="UP000297245"/>
    </source>
</evidence>
<proteinExistence type="predicted"/>
<dbReference type="EMBL" id="ML179144">
    <property type="protein sequence ID" value="THU98049.1"/>
    <property type="molecule type" value="Genomic_DNA"/>
</dbReference>
<feature type="region of interest" description="Disordered" evidence="1">
    <location>
        <begin position="111"/>
        <end position="160"/>
    </location>
</feature>
<dbReference type="Proteomes" id="UP000297245">
    <property type="component" value="Unassembled WGS sequence"/>
</dbReference>
<dbReference type="Gene3D" id="3.60.130.30">
    <property type="match status" value="1"/>
</dbReference>
<feature type="region of interest" description="Disordered" evidence="1">
    <location>
        <begin position="275"/>
        <end position="295"/>
    </location>
</feature>
<feature type="compositionally biased region" description="Basic and acidic residues" evidence="1">
    <location>
        <begin position="146"/>
        <end position="159"/>
    </location>
</feature>
<dbReference type="AlphaFoldDB" id="A0A4S8M6W4"/>
<organism evidence="2 3">
    <name type="scientific">Dendrothele bispora (strain CBS 962.96)</name>
    <dbReference type="NCBI Taxonomy" id="1314807"/>
    <lineage>
        <taxon>Eukaryota</taxon>
        <taxon>Fungi</taxon>
        <taxon>Dikarya</taxon>
        <taxon>Basidiomycota</taxon>
        <taxon>Agaricomycotina</taxon>
        <taxon>Agaricomycetes</taxon>
        <taxon>Agaricomycetidae</taxon>
        <taxon>Agaricales</taxon>
        <taxon>Agaricales incertae sedis</taxon>
        <taxon>Dendrothele</taxon>
    </lineage>
</organism>
<protein>
    <submittedName>
        <fullName evidence="2">Uncharacterized protein</fullName>
    </submittedName>
</protein>
<reference evidence="2 3" key="1">
    <citation type="journal article" date="2019" name="Nat. Ecol. Evol.">
        <title>Megaphylogeny resolves global patterns of mushroom evolution.</title>
        <authorList>
            <person name="Varga T."/>
            <person name="Krizsan K."/>
            <person name="Foldi C."/>
            <person name="Dima B."/>
            <person name="Sanchez-Garcia M."/>
            <person name="Sanchez-Ramirez S."/>
            <person name="Szollosi G.J."/>
            <person name="Szarkandi J.G."/>
            <person name="Papp V."/>
            <person name="Albert L."/>
            <person name="Andreopoulos W."/>
            <person name="Angelini C."/>
            <person name="Antonin V."/>
            <person name="Barry K.W."/>
            <person name="Bougher N.L."/>
            <person name="Buchanan P."/>
            <person name="Buyck B."/>
            <person name="Bense V."/>
            <person name="Catcheside P."/>
            <person name="Chovatia M."/>
            <person name="Cooper J."/>
            <person name="Damon W."/>
            <person name="Desjardin D."/>
            <person name="Finy P."/>
            <person name="Geml J."/>
            <person name="Haridas S."/>
            <person name="Hughes K."/>
            <person name="Justo A."/>
            <person name="Karasinski D."/>
            <person name="Kautmanova I."/>
            <person name="Kiss B."/>
            <person name="Kocsube S."/>
            <person name="Kotiranta H."/>
            <person name="LaButti K.M."/>
            <person name="Lechner B.E."/>
            <person name="Liimatainen K."/>
            <person name="Lipzen A."/>
            <person name="Lukacs Z."/>
            <person name="Mihaltcheva S."/>
            <person name="Morgado L.N."/>
            <person name="Niskanen T."/>
            <person name="Noordeloos M.E."/>
            <person name="Ohm R.A."/>
            <person name="Ortiz-Santana B."/>
            <person name="Ovrebo C."/>
            <person name="Racz N."/>
            <person name="Riley R."/>
            <person name="Savchenko A."/>
            <person name="Shiryaev A."/>
            <person name="Soop K."/>
            <person name="Spirin V."/>
            <person name="Szebenyi C."/>
            <person name="Tomsovsky M."/>
            <person name="Tulloss R.E."/>
            <person name="Uehling J."/>
            <person name="Grigoriev I.V."/>
            <person name="Vagvolgyi C."/>
            <person name="Papp T."/>
            <person name="Martin F.M."/>
            <person name="Miettinen O."/>
            <person name="Hibbett D.S."/>
            <person name="Nagy L.G."/>
        </authorList>
    </citation>
    <scope>NUCLEOTIDE SEQUENCE [LARGE SCALE GENOMIC DNA]</scope>
    <source>
        <strain evidence="2 3">CBS 962.96</strain>
    </source>
</reference>
<accession>A0A4S8M6W4</accession>
<gene>
    <name evidence="2" type="ORF">K435DRAFT_857079</name>
</gene>
<keyword evidence="3" id="KW-1185">Reference proteome</keyword>
<name>A0A4S8M6W4_DENBC</name>
<evidence type="ECO:0000313" key="2">
    <source>
        <dbReference type="EMBL" id="THU98049.1"/>
    </source>
</evidence>
<sequence length="427" mass="47818">MSSGGLRSGGDFRLFDMSDLKPIEVPIPFDLDIALENLQEEREPVSGDWWDEGSELSDLMDLSDISDDERVTQDAVLQRESGSNNYAFDPFAIALQEDIVPSNLKLFQPADTKTQRDVDKDADDLSITQDAPISGKAVRCKRKNEKKREGQRQKRKLEQETLGTKLKRVVRRRVMEAKPLPVNFEGERMPVTKAGWSGKRQLVEESHPGTLEELGEDYDLTVVDWNGKDTRPIVERKGRVIGLLGGQPRDPNWKQLIEDATQRIERVAKEIRLSKKQKRGRRDVENHAGTGASFGGGQKEPCNLRLSKNQDRLISSVLLASFSFQCIAGFANSNLSFGWCAITALGNFDPDRGGHLILWDLGLMIRFPPGSTILIPSALLVHSNAPVSSHETRYSVVQYSAAGLFRWVHNGCQSDKSFKDKATAENW</sequence>
<evidence type="ECO:0000256" key="1">
    <source>
        <dbReference type="SAM" id="MobiDB-lite"/>
    </source>
</evidence>
<dbReference type="OrthoDB" id="3202607at2759"/>